<dbReference type="EMBL" id="BMZO01000002">
    <property type="protein sequence ID" value="GHC64466.1"/>
    <property type="molecule type" value="Genomic_DNA"/>
</dbReference>
<comment type="caution">
    <text evidence="5">The sequence shown here is derived from an EMBL/GenBank/DDBJ whole genome shotgun (WGS) entry which is preliminary data.</text>
</comment>
<proteinExistence type="inferred from homology"/>
<organism evidence="5 6">
    <name type="scientific">Limoniibacter endophyticus</name>
    <dbReference type="NCBI Taxonomy" id="1565040"/>
    <lineage>
        <taxon>Bacteria</taxon>
        <taxon>Pseudomonadati</taxon>
        <taxon>Pseudomonadota</taxon>
        <taxon>Alphaproteobacteria</taxon>
        <taxon>Hyphomicrobiales</taxon>
        <taxon>Bartonellaceae</taxon>
        <taxon>Limoniibacter</taxon>
    </lineage>
</organism>
<reference evidence="5" key="1">
    <citation type="journal article" date="2014" name="Int. J. Syst. Evol. Microbiol.">
        <title>Complete genome sequence of Corynebacterium casei LMG S-19264T (=DSM 44701T), isolated from a smear-ripened cheese.</title>
        <authorList>
            <consortium name="US DOE Joint Genome Institute (JGI-PGF)"/>
            <person name="Walter F."/>
            <person name="Albersmeier A."/>
            <person name="Kalinowski J."/>
            <person name="Ruckert C."/>
        </authorList>
    </citation>
    <scope>NUCLEOTIDE SEQUENCE</scope>
    <source>
        <strain evidence="5">KCTC 42097</strain>
    </source>
</reference>
<dbReference type="Pfam" id="PF03963">
    <property type="entry name" value="FlgD"/>
    <property type="match status" value="1"/>
</dbReference>
<keyword evidence="5" id="KW-0969">Cilium</keyword>
<name>A0A8J3DMC2_9HYPH</name>
<reference evidence="5" key="2">
    <citation type="submission" date="2020-09" db="EMBL/GenBank/DDBJ databases">
        <authorList>
            <person name="Sun Q."/>
            <person name="Kim S."/>
        </authorList>
    </citation>
    <scope>NUCLEOTIDE SEQUENCE</scope>
    <source>
        <strain evidence="5">KCTC 42097</strain>
    </source>
</reference>
<evidence type="ECO:0000256" key="4">
    <source>
        <dbReference type="ARBA" id="ARBA00024746"/>
    </source>
</evidence>
<dbReference type="InterPro" id="IPR005648">
    <property type="entry name" value="FlgD"/>
</dbReference>
<dbReference type="RefSeq" id="WP_189487873.1">
    <property type="nucleotide sequence ID" value="NZ_BMZO01000002.1"/>
</dbReference>
<dbReference type="NCBIfam" id="NF004670">
    <property type="entry name" value="PRK06009.1"/>
    <property type="match status" value="1"/>
</dbReference>
<accession>A0A8J3DMC2</accession>
<keyword evidence="5" id="KW-0966">Cell projection</keyword>
<keyword evidence="3" id="KW-1005">Bacterial flagellum biogenesis</keyword>
<evidence type="ECO:0000256" key="2">
    <source>
        <dbReference type="ARBA" id="ARBA00016013"/>
    </source>
</evidence>
<comment type="similarity">
    <text evidence="1">Belongs to the FlgD family.</text>
</comment>
<keyword evidence="6" id="KW-1185">Reference proteome</keyword>
<protein>
    <recommendedName>
        <fullName evidence="2">Basal-body rod modification protein FlgD</fullName>
    </recommendedName>
</protein>
<sequence length="140" mass="14395">MTTVSQTSGVSTHSTSSANATSAASAASVDYQSFLKLLIAQMQNQDPTAPMDATQYVSQLATFSQVEQTIQTNNKLDQIMQSSMLSQAGSIIGLKVTSADGETSGIVKSVKLYSDGMIATLDTGAELAVGPGVTISPAQA</sequence>
<evidence type="ECO:0000313" key="5">
    <source>
        <dbReference type="EMBL" id="GHC64466.1"/>
    </source>
</evidence>
<evidence type="ECO:0000256" key="1">
    <source>
        <dbReference type="ARBA" id="ARBA00010577"/>
    </source>
</evidence>
<evidence type="ECO:0000313" key="6">
    <source>
        <dbReference type="Proteomes" id="UP000641137"/>
    </source>
</evidence>
<comment type="function">
    <text evidence="4">Required for flagellar hook formation. May act as a scaffolding protein.</text>
</comment>
<gene>
    <name evidence="5" type="primary">flgD</name>
    <name evidence="5" type="ORF">GCM10010136_06440</name>
</gene>
<dbReference type="GO" id="GO:0044781">
    <property type="term" value="P:bacterial-type flagellum organization"/>
    <property type="evidence" value="ECO:0007669"/>
    <property type="project" value="UniProtKB-KW"/>
</dbReference>
<evidence type="ECO:0000256" key="3">
    <source>
        <dbReference type="ARBA" id="ARBA00022795"/>
    </source>
</evidence>
<dbReference type="AlphaFoldDB" id="A0A8J3DMC2"/>
<dbReference type="Proteomes" id="UP000641137">
    <property type="component" value="Unassembled WGS sequence"/>
</dbReference>
<keyword evidence="5" id="KW-0282">Flagellum</keyword>